<reference evidence="2 3" key="1">
    <citation type="submission" date="2013-05" db="EMBL/GenBank/DDBJ databases">
        <title>Genome assembly of Chondromyces apiculatus DSM 436.</title>
        <authorList>
            <person name="Sharma G."/>
            <person name="Khatri I."/>
            <person name="Kaur C."/>
            <person name="Mayilraj S."/>
            <person name="Subramanian S."/>
        </authorList>
    </citation>
    <scope>NUCLEOTIDE SEQUENCE [LARGE SCALE GENOMIC DNA]</scope>
    <source>
        <strain evidence="2 3">DSM 436</strain>
    </source>
</reference>
<dbReference type="EMBL" id="ASRX01000045">
    <property type="protein sequence ID" value="EYF03500.1"/>
    <property type="molecule type" value="Genomic_DNA"/>
</dbReference>
<evidence type="ECO:0000256" key="1">
    <source>
        <dbReference type="SAM" id="MobiDB-lite"/>
    </source>
</evidence>
<proteinExistence type="predicted"/>
<dbReference type="STRING" id="1192034.CAP_5484"/>
<keyword evidence="3" id="KW-1185">Reference proteome</keyword>
<feature type="compositionally biased region" description="Polar residues" evidence="1">
    <location>
        <begin position="23"/>
        <end position="32"/>
    </location>
</feature>
<name>A0A017T3V1_9BACT</name>
<dbReference type="Proteomes" id="UP000019678">
    <property type="component" value="Unassembled WGS sequence"/>
</dbReference>
<organism evidence="2 3">
    <name type="scientific">Chondromyces apiculatus DSM 436</name>
    <dbReference type="NCBI Taxonomy" id="1192034"/>
    <lineage>
        <taxon>Bacteria</taxon>
        <taxon>Pseudomonadati</taxon>
        <taxon>Myxococcota</taxon>
        <taxon>Polyangia</taxon>
        <taxon>Polyangiales</taxon>
        <taxon>Polyangiaceae</taxon>
        <taxon>Chondromyces</taxon>
    </lineage>
</organism>
<sequence>MEKARYAFQASSDAISFWTSTETPASDVNARTSPAMRARYHAPRA</sequence>
<dbReference type="AlphaFoldDB" id="A0A017T3V1"/>
<evidence type="ECO:0000313" key="2">
    <source>
        <dbReference type="EMBL" id="EYF03500.1"/>
    </source>
</evidence>
<feature type="region of interest" description="Disordered" evidence="1">
    <location>
        <begin position="23"/>
        <end position="45"/>
    </location>
</feature>
<comment type="caution">
    <text evidence="2">The sequence shown here is derived from an EMBL/GenBank/DDBJ whole genome shotgun (WGS) entry which is preliminary data.</text>
</comment>
<protein>
    <submittedName>
        <fullName evidence="2">Uncharacterized protein</fullName>
    </submittedName>
</protein>
<accession>A0A017T3V1</accession>
<evidence type="ECO:0000313" key="3">
    <source>
        <dbReference type="Proteomes" id="UP000019678"/>
    </source>
</evidence>
<gene>
    <name evidence="2" type="ORF">CAP_5484</name>
</gene>